<gene>
    <name evidence="1" type="ORF">POCTA_138.1.T1270002</name>
</gene>
<evidence type="ECO:0000313" key="1">
    <source>
        <dbReference type="EMBL" id="CAD8202333.1"/>
    </source>
</evidence>
<organism evidence="1 2">
    <name type="scientific">Paramecium octaurelia</name>
    <dbReference type="NCBI Taxonomy" id="43137"/>
    <lineage>
        <taxon>Eukaryota</taxon>
        <taxon>Sar</taxon>
        <taxon>Alveolata</taxon>
        <taxon>Ciliophora</taxon>
        <taxon>Intramacronucleata</taxon>
        <taxon>Oligohymenophorea</taxon>
        <taxon>Peniculida</taxon>
        <taxon>Parameciidae</taxon>
        <taxon>Paramecium</taxon>
    </lineage>
</organism>
<proteinExistence type="predicted"/>
<dbReference type="EMBL" id="CAJJDP010000127">
    <property type="protein sequence ID" value="CAD8202333.1"/>
    <property type="molecule type" value="Genomic_DNA"/>
</dbReference>
<protein>
    <submittedName>
        <fullName evidence="1">Uncharacterized protein</fullName>
    </submittedName>
</protein>
<dbReference type="Proteomes" id="UP000683925">
    <property type="component" value="Unassembled WGS sequence"/>
</dbReference>
<accession>A0A8S1XMT2</accession>
<evidence type="ECO:0000313" key="2">
    <source>
        <dbReference type="Proteomes" id="UP000683925"/>
    </source>
</evidence>
<reference evidence="1" key="1">
    <citation type="submission" date="2021-01" db="EMBL/GenBank/DDBJ databases">
        <authorList>
            <consortium name="Genoscope - CEA"/>
            <person name="William W."/>
        </authorList>
    </citation>
    <scope>NUCLEOTIDE SEQUENCE</scope>
</reference>
<dbReference type="AlphaFoldDB" id="A0A8S1XMT2"/>
<keyword evidence="2" id="KW-1185">Reference proteome</keyword>
<sequence length="69" mass="8375">MKTSQMNTSTQYLSQIIIMKALSLQREVYNLSKMKFNRANWKVMYTTRKKEISFNLKNINRKEPHSYLR</sequence>
<name>A0A8S1XMT2_PAROT</name>
<comment type="caution">
    <text evidence="1">The sequence shown here is derived from an EMBL/GenBank/DDBJ whole genome shotgun (WGS) entry which is preliminary data.</text>
</comment>